<keyword evidence="1" id="KW-0812">Transmembrane</keyword>
<feature type="transmembrane region" description="Helical" evidence="1">
    <location>
        <begin position="123"/>
        <end position="145"/>
    </location>
</feature>
<protein>
    <submittedName>
        <fullName evidence="2">Uncharacterized protein</fullName>
    </submittedName>
</protein>
<dbReference type="EMBL" id="GU474861">
    <property type="protein sequence ID" value="ADI17357.1"/>
    <property type="molecule type" value="Genomic_DNA"/>
</dbReference>
<keyword evidence="1" id="KW-0472">Membrane</keyword>
<feature type="transmembrane region" description="Helical" evidence="1">
    <location>
        <begin position="21"/>
        <end position="43"/>
    </location>
</feature>
<feature type="transmembrane region" description="Helical" evidence="1">
    <location>
        <begin position="63"/>
        <end position="82"/>
    </location>
</feature>
<organism evidence="2">
    <name type="scientific">uncultured Oceanospirillales bacterium HF0070_21F08</name>
    <dbReference type="NCBI Taxonomy" id="710743"/>
    <lineage>
        <taxon>Bacteria</taxon>
        <taxon>Pseudomonadati</taxon>
        <taxon>Pseudomonadota</taxon>
        <taxon>Gammaproteobacteria</taxon>
        <taxon>Oceanospirillales</taxon>
        <taxon>environmental samples</taxon>
    </lineage>
</organism>
<evidence type="ECO:0000313" key="2">
    <source>
        <dbReference type="EMBL" id="ADI17357.1"/>
    </source>
</evidence>
<accession>E0XSG6</accession>
<feature type="transmembrane region" description="Helical" evidence="1">
    <location>
        <begin position="89"/>
        <end position="111"/>
    </location>
</feature>
<evidence type="ECO:0000256" key="1">
    <source>
        <dbReference type="SAM" id="Phobius"/>
    </source>
</evidence>
<sequence>MYLYAREVTSVIGGSMQWVKAFVAGFLATLVFHQGLLALLHAAAVVPVSPYNWAPSAPLGVPAVLSLAFWGGVWGLPLWWLIRFKPAHLYWSVAVLFGAIAPTVVAMLLVFPMKGIPVSATTWVGGFMLNAAWGLGVAVFMGPVFRTYPMGPEMIVK</sequence>
<reference evidence="2" key="1">
    <citation type="journal article" date="2011" name="Environ. Microbiol.">
        <title>Time-series analyses of Monterey Bay coastal microbial picoplankton using a 'genome proxy' microarray.</title>
        <authorList>
            <person name="Rich V.I."/>
            <person name="Pham V.D."/>
            <person name="Eppley J."/>
            <person name="Shi Y."/>
            <person name="DeLong E.F."/>
        </authorList>
    </citation>
    <scope>NUCLEOTIDE SEQUENCE</scope>
</reference>
<proteinExistence type="predicted"/>
<dbReference type="AlphaFoldDB" id="E0XSG6"/>
<name>E0XSG6_9GAMM</name>
<keyword evidence="1" id="KW-1133">Transmembrane helix</keyword>